<dbReference type="GO" id="GO:0005886">
    <property type="term" value="C:plasma membrane"/>
    <property type="evidence" value="ECO:0007669"/>
    <property type="project" value="UniProtKB-ARBA"/>
</dbReference>
<dbReference type="Proteomes" id="UP000003244">
    <property type="component" value="Unassembled WGS sequence"/>
</dbReference>
<dbReference type="RefSeq" id="WP_007788223.1">
    <property type="nucleotide sequence ID" value="NZ_ADGQ01000008.1"/>
</dbReference>
<feature type="transmembrane region" description="Helical" evidence="5">
    <location>
        <begin position="12"/>
        <end position="30"/>
    </location>
</feature>
<feature type="transmembrane region" description="Helical" evidence="5">
    <location>
        <begin position="59"/>
        <end position="78"/>
    </location>
</feature>
<evidence type="ECO:0000313" key="7">
    <source>
        <dbReference type="Proteomes" id="UP000003244"/>
    </source>
</evidence>
<organism evidence="6 7">
    <name type="scientific">Peptostreptococcus stomatis DSM 17678</name>
    <dbReference type="NCBI Taxonomy" id="596315"/>
    <lineage>
        <taxon>Bacteria</taxon>
        <taxon>Bacillati</taxon>
        <taxon>Bacillota</taxon>
        <taxon>Clostridia</taxon>
        <taxon>Peptostreptococcales</taxon>
        <taxon>Peptostreptococcaceae</taxon>
        <taxon>Peptostreptococcus</taxon>
    </lineage>
</organism>
<evidence type="ECO:0000256" key="2">
    <source>
        <dbReference type="ARBA" id="ARBA00022692"/>
    </source>
</evidence>
<dbReference type="EMBL" id="ADGQ01000008">
    <property type="protein sequence ID" value="EFM65310.1"/>
    <property type="molecule type" value="Genomic_DNA"/>
</dbReference>
<dbReference type="OrthoDB" id="3173389at2"/>
<keyword evidence="3 5" id="KW-1133">Transmembrane helix</keyword>
<name>E0E1C2_9FIRM</name>
<dbReference type="STRING" id="596315.HMPREF0634_0364"/>
<sequence>MKISAKNNRSYFKPITIFILMVLFSISTLIANQSLYLAMLILAILMEVLVIKKESLKSLACLLILFLLAKLINIGLEMGHWTGAIYIMLLIMIKLSPLFILAKIFSSYSSNILMATFREIGLPHKLCISIAIFFRFLPEFYARLGQIHEGAKTRGLGFNLIHPIRSFEIFIVPLMYKVLDISDILTCSIITKGIDYPCKKTNYRKFKFSYLDTLVLAVGFLILGGCIWIKYKKI</sequence>
<gene>
    <name evidence="6" type="ORF">HMPREF0634_0364</name>
</gene>
<proteinExistence type="predicted"/>
<comment type="caution">
    <text evidence="6">The sequence shown here is derived from an EMBL/GenBank/DDBJ whole genome shotgun (WGS) entry which is preliminary data.</text>
</comment>
<feature type="transmembrane region" description="Helical" evidence="5">
    <location>
        <begin position="84"/>
        <end position="105"/>
    </location>
</feature>
<reference evidence="6 7" key="1">
    <citation type="submission" date="2010-08" db="EMBL/GenBank/DDBJ databases">
        <authorList>
            <person name="Harkins D.M."/>
            <person name="Madupu R."/>
            <person name="Durkin A.S."/>
            <person name="Torralba M."/>
            <person name="Methe B."/>
            <person name="Sutton G.G."/>
            <person name="Nelson K.E."/>
        </authorList>
    </citation>
    <scope>NUCLEOTIDE SEQUENCE [LARGE SCALE GENOMIC DNA]</scope>
    <source>
        <strain evidence="6 7">DSM 17678</strain>
    </source>
</reference>
<keyword evidence="2 5" id="KW-0812">Transmembrane</keyword>
<evidence type="ECO:0000313" key="6">
    <source>
        <dbReference type="EMBL" id="EFM65310.1"/>
    </source>
</evidence>
<keyword evidence="7" id="KW-1185">Reference proteome</keyword>
<comment type="subcellular location">
    <subcellularLocation>
        <location evidence="1">Membrane</location>
        <topology evidence="1">Multi-pass membrane protein</topology>
    </subcellularLocation>
</comment>
<dbReference type="eggNOG" id="COG0619">
    <property type="taxonomic scope" value="Bacteria"/>
</dbReference>
<accession>E0E1C2</accession>
<evidence type="ECO:0000256" key="4">
    <source>
        <dbReference type="ARBA" id="ARBA00023136"/>
    </source>
</evidence>
<feature type="transmembrane region" description="Helical" evidence="5">
    <location>
        <begin position="36"/>
        <end position="52"/>
    </location>
</feature>
<keyword evidence="4 5" id="KW-0472">Membrane</keyword>
<dbReference type="CDD" id="cd16914">
    <property type="entry name" value="EcfT"/>
    <property type="match status" value="1"/>
</dbReference>
<protein>
    <submittedName>
        <fullName evidence="6">Cobalt transport protein</fullName>
    </submittedName>
</protein>
<dbReference type="Pfam" id="PF02361">
    <property type="entry name" value="CbiQ"/>
    <property type="match status" value="1"/>
</dbReference>
<dbReference type="InterPro" id="IPR003339">
    <property type="entry name" value="ABC/ECF_trnsptr_transmembrane"/>
</dbReference>
<evidence type="ECO:0000256" key="3">
    <source>
        <dbReference type="ARBA" id="ARBA00022989"/>
    </source>
</evidence>
<evidence type="ECO:0000256" key="5">
    <source>
        <dbReference type="SAM" id="Phobius"/>
    </source>
</evidence>
<dbReference type="GeneID" id="84799968"/>
<dbReference type="AlphaFoldDB" id="E0E1C2"/>
<feature type="transmembrane region" description="Helical" evidence="5">
    <location>
        <begin position="209"/>
        <end position="231"/>
    </location>
</feature>
<evidence type="ECO:0000256" key="1">
    <source>
        <dbReference type="ARBA" id="ARBA00004141"/>
    </source>
</evidence>